<gene>
    <name evidence="3" type="ORF">L596_016729</name>
</gene>
<evidence type="ECO:0008006" key="5">
    <source>
        <dbReference type="Google" id="ProtNLM"/>
    </source>
</evidence>
<name>A0A4U5NIW7_STECR</name>
<keyword evidence="2" id="KW-0732">Signal</keyword>
<dbReference type="Proteomes" id="UP000298663">
    <property type="component" value="Unassembled WGS sequence"/>
</dbReference>
<feature type="chain" id="PRO_5020910022" description="Secreted protein" evidence="2">
    <location>
        <begin position="16"/>
        <end position="164"/>
    </location>
</feature>
<organism evidence="3 4">
    <name type="scientific">Steinernema carpocapsae</name>
    <name type="common">Entomopathogenic nematode</name>
    <dbReference type="NCBI Taxonomy" id="34508"/>
    <lineage>
        <taxon>Eukaryota</taxon>
        <taxon>Metazoa</taxon>
        <taxon>Ecdysozoa</taxon>
        <taxon>Nematoda</taxon>
        <taxon>Chromadorea</taxon>
        <taxon>Rhabditida</taxon>
        <taxon>Tylenchina</taxon>
        <taxon>Panagrolaimomorpha</taxon>
        <taxon>Strongyloidoidea</taxon>
        <taxon>Steinernematidae</taxon>
        <taxon>Steinernema</taxon>
    </lineage>
</organism>
<protein>
    <recommendedName>
        <fullName evidence="5">Secreted protein</fullName>
    </recommendedName>
</protein>
<reference evidence="3 4" key="1">
    <citation type="journal article" date="2015" name="Genome Biol.">
        <title>Comparative genomics of Steinernema reveals deeply conserved gene regulatory networks.</title>
        <authorList>
            <person name="Dillman A.R."/>
            <person name="Macchietto M."/>
            <person name="Porter C.F."/>
            <person name="Rogers A."/>
            <person name="Williams B."/>
            <person name="Antoshechkin I."/>
            <person name="Lee M.M."/>
            <person name="Goodwin Z."/>
            <person name="Lu X."/>
            <person name="Lewis E.E."/>
            <person name="Goodrich-Blair H."/>
            <person name="Stock S.P."/>
            <person name="Adams B.J."/>
            <person name="Sternberg P.W."/>
            <person name="Mortazavi A."/>
        </authorList>
    </citation>
    <scope>NUCLEOTIDE SEQUENCE [LARGE SCALE GENOMIC DNA]</scope>
    <source>
        <strain evidence="3 4">ALL</strain>
    </source>
</reference>
<sequence length="164" mass="17568">MSLLLSILLWTISIGVFFSVSSIACTSSKSVKPKTVPNSAPRSADAQQPAKTIPKSTCTAAEQSTEAAATAKDATKDLERTQTEDEAAEERTHTGADNQQRHAEGRRNVRLKISGGLLGRINASGFEFVLSKATASHEARSETFHDPNIAACEKPADRETFPVP</sequence>
<evidence type="ECO:0000256" key="1">
    <source>
        <dbReference type="SAM" id="MobiDB-lite"/>
    </source>
</evidence>
<proteinExistence type="predicted"/>
<feature type="signal peptide" evidence="2">
    <location>
        <begin position="1"/>
        <end position="15"/>
    </location>
</feature>
<evidence type="ECO:0000313" key="3">
    <source>
        <dbReference type="EMBL" id="TKR83078.1"/>
    </source>
</evidence>
<comment type="caution">
    <text evidence="3">The sequence shown here is derived from an EMBL/GenBank/DDBJ whole genome shotgun (WGS) entry which is preliminary data.</text>
</comment>
<dbReference type="AlphaFoldDB" id="A0A4U5NIW7"/>
<evidence type="ECO:0000313" key="4">
    <source>
        <dbReference type="Proteomes" id="UP000298663"/>
    </source>
</evidence>
<feature type="compositionally biased region" description="Polar residues" evidence="1">
    <location>
        <begin position="29"/>
        <end position="50"/>
    </location>
</feature>
<reference evidence="3 4" key="2">
    <citation type="journal article" date="2019" name="G3 (Bethesda)">
        <title>Hybrid Assembly of the Genome of the Entomopathogenic Nematode Steinernema carpocapsae Identifies the X-Chromosome.</title>
        <authorList>
            <person name="Serra L."/>
            <person name="Macchietto M."/>
            <person name="Macias-Munoz A."/>
            <person name="McGill C.J."/>
            <person name="Rodriguez I.M."/>
            <person name="Rodriguez B."/>
            <person name="Murad R."/>
            <person name="Mortazavi A."/>
        </authorList>
    </citation>
    <scope>NUCLEOTIDE SEQUENCE [LARGE SCALE GENOMIC DNA]</scope>
    <source>
        <strain evidence="3 4">ALL</strain>
    </source>
</reference>
<feature type="compositionally biased region" description="Low complexity" evidence="1">
    <location>
        <begin position="56"/>
        <end position="72"/>
    </location>
</feature>
<feature type="region of interest" description="Disordered" evidence="1">
    <location>
        <begin position="29"/>
        <end position="107"/>
    </location>
</feature>
<feature type="compositionally biased region" description="Basic and acidic residues" evidence="1">
    <location>
        <begin position="73"/>
        <end position="107"/>
    </location>
</feature>
<dbReference type="EMBL" id="AZBU02000004">
    <property type="protein sequence ID" value="TKR83078.1"/>
    <property type="molecule type" value="Genomic_DNA"/>
</dbReference>
<accession>A0A4U5NIW7</accession>
<keyword evidence="4" id="KW-1185">Reference proteome</keyword>
<evidence type="ECO:0000256" key="2">
    <source>
        <dbReference type="SAM" id="SignalP"/>
    </source>
</evidence>